<dbReference type="AlphaFoldDB" id="A0A074WZ24"/>
<reference evidence="2 3" key="1">
    <citation type="journal article" date="2014" name="BMC Genomics">
        <title>Genome sequencing of four Aureobasidium pullulans varieties: biotechnological potential, stress tolerance, and description of new species.</title>
        <authorList>
            <person name="Gostin Ar C."/>
            <person name="Ohm R.A."/>
            <person name="Kogej T."/>
            <person name="Sonjak S."/>
            <person name="Turk M."/>
            <person name="Zajc J."/>
            <person name="Zalar P."/>
            <person name="Grube M."/>
            <person name="Sun H."/>
            <person name="Han J."/>
            <person name="Sharma A."/>
            <person name="Chiniquy J."/>
            <person name="Ngan C.Y."/>
            <person name="Lipzen A."/>
            <person name="Barry K."/>
            <person name="Grigoriev I.V."/>
            <person name="Gunde-Cimerman N."/>
        </authorList>
    </citation>
    <scope>NUCLEOTIDE SEQUENCE [LARGE SCALE GENOMIC DNA]</scope>
    <source>
        <strain evidence="2 3">CBS 147.97</strain>
    </source>
</reference>
<proteinExistence type="predicted"/>
<dbReference type="EMBL" id="KL584703">
    <property type="protein sequence ID" value="KEQ76734.1"/>
    <property type="molecule type" value="Genomic_DNA"/>
</dbReference>
<dbReference type="HOGENOM" id="CLU_874298_0_0_1"/>
<keyword evidence="3" id="KW-1185">Reference proteome</keyword>
<dbReference type="Proteomes" id="UP000027730">
    <property type="component" value="Unassembled WGS sequence"/>
</dbReference>
<accession>A0A074WZ24</accession>
<dbReference type="GeneID" id="25413016"/>
<sequence>MSSTEPPPSYYGTTLSEKPVTVSEKPTKAATYHITLQRCKKLILLESGRYGVQGLIEDMDLAITISPDKDWYEVRKKIFDLYKKAWPEHMRRANSADYGLSMSAQYSIRDGEVLGHIKLLDKVGDGLWDFLKRDDVHIINLIASAAPRYKEARGEIRRHPRKSLVDGLELAAVNQAREVEVKSKTPSLLAYPQDIAVLKIAKGPLTPSQYSQSEEGQQWDTRLPVKRYRRKANFIPTGPDDILHWTKQTKSGLDLSITTSRFTPYDYHQPLFYIVDHRRSMKSQRFAVKADETRASVHQTHGKMQSENSETIIRGRQI</sequence>
<dbReference type="RefSeq" id="XP_013431028.1">
    <property type="nucleotide sequence ID" value="XM_013575574.1"/>
</dbReference>
<dbReference type="OrthoDB" id="3873478at2759"/>
<evidence type="ECO:0000313" key="3">
    <source>
        <dbReference type="Proteomes" id="UP000027730"/>
    </source>
</evidence>
<protein>
    <submittedName>
        <fullName evidence="2">Uncharacterized protein</fullName>
    </submittedName>
</protein>
<name>A0A074WZ24_9PEZI</name>
<feature type="compositionally biased region" description="Polar residues" evidence="1">
    <location>
        <begin position="296"/>
        <end position="311"/>
    </location>
</feature>
<feature type="region of interest" description="Disordered" evidence="1">
    <location>
        <begin position="292"/>
        <end position="318"/>
    </location>
</feature>
<evidence type="ECO:0000313" key="2">
    <source>
        <dbReference type="EMBL" id="KEQ76734.1"/>
    </source>
</evidence>
<gene>
    <name evidence="2" type="ORF">M436DRAFT_60549</name>
</gene>
<organism evidence="2 3">
    <name type="scientific">Aureobasidium namibiae CBS 147.97</name>
    <dbReference type="NCBI Taxonomy" id="1043004"/>
    <lineage>
        <taxon>Eukaryota</taxon>
        <taxon>Fungi</taxon>
        <taxon>Dikarya</taxon>
        <taxon>Ascomycota</taxon>
        <taxon>Pezizomycotina</taxon>
        <taxon>Dothideomycetes</taxon>
        <taxon>Dothideomycetidae</taxon>
        <taxon>Dothideales</taxon>
        <taxon>Saccotheciaceae</taxon>
        <taxon>Aureobasidium</taxon>
    </lineage>
</organism>
<evidence type="ECO:0000256" key="1">
    <source>
        <dbReference type="SAM" id="MobiDB-lite"/>
    </source>
</evidence>